<gene>
    <name evidence="3" type="ORF">GA0074696_3003</name>
</gene>
<evidence type="ECO:0000313" key="4">
    <source>
        <dbReference type="Proteomes" id="UP000198228"/>
    </source>
</evidence>
<feature type="domain" description="Peptidoglycan binding-like" evidence="2">
    <location>
        <begin position="281"/>
        <end position="332"/>
    </location>
</feature>
<evidence type="ECO:0000313" key="3">
    <source>
        <dbReference type="EMBL" id="SCF14827.1"/>
    </source>
</evidence>
<dbReference type="AlphaFoldDB" id="A0A1C4Y272"/>
<dbReference type="PROSITE" id="PS51318">
    <property type="entry name" value="TAT"/>
    <property type="match status" value="1"/>
</dbReference>
<reference evidence="3 4" key="1">
    <citation type="submission" date="2016-06" db="EMBL/GenBank/DDBJ databases">
        <authorList>
            <person name="Kjaerup R.B."/>
            <person name="Dalgaard T.S."/>
            <person name="Juul-Madsen H.R."/>
        </authorList>
    </citation>
    <scope>NUCLEOTIDE SEQUENCE [LARGE SCALE GENOMIC DNA]</scope>
    <source>
        <strain evidence="3 4">DSM 43821</strain>
    </source>
</reference>
<dbReference type="InterPro" id="IPR006311">
    <property type="entry name" value="TAT_signal"/>
</dbReference>
<protein>
    <submittedName>
        <fullName evidence="3">Peptidoglycan-binding (PGRP) domain of peptidoglycan hydrolases-containing protein</fullName>
    </submittedName>
</protein>
<dbReference type="Gene3D" id="1.10.101.10">
    <property type="entry name" value="PGBD-like superfamily/PGBD"/>
    <property type="match status" value="2"/>
</dbReference>
<feature type="domain" description="Peptidoglycan binding-like" evidence="2">
    <location>
        <begin position="190"/>
        <end position="244"/>
    </location>
</feature>
<feature type="region of interest" description="Disordered" evidence="1">
    <location>
        <begin position="1"/>
        <end position="33"/>
    </location>
</feature>
<dbReference type="SUPFAM" id="SSF47090">
    <property type="entry name" value="PGBD-like"/>
    <property type="match status" value="2"/>
</dbReference>
<evidence type="ECO:0000259" key="2">
    <source>
        <dbReference type="Pfam" id="PF01471"/>
    </source>
</evidence>
<name>A0A1C4Y272_9ACTN</name>
<dbReference type="EMBL" id="LT607410">
    <property type="protein sequence ID" value="SCF14827.1"/>
    <property type="molecule type" value="Genomic_DNA"/>
</dbReference>
<keyword evidence="3" id="KW-0378">Hydrolase</keyword>
<accession>A0A1C4Y272</accession>
<sequence length="337" mass="35941">MTSLDAVPALRGTDPGTGTASRRRPPASRTRSGLTMSWALSRRTLLQAGTALGMAALSIFPAARRAYADGYTIYGGCPTYASDHNCSPGCGPSTIFAAACNTSGTNTGFHKNDGTTWILRPNQCYAGTYDGWLWRYQGACGACACSVERRCHDGYRQTSSGWVRSICRWNTDCGCLTSVSWPTIRRGQAGPNVYTVQHLLTAWHYPTTVDGSFGSGTETMVKQFQSARGIPATGVVDAQTWSVLVATVSASGITVSREVDPRPRLPIIGATVHYPYAGHVVRGVQRQLNKHAYGLAVDGVFGSGTESAVRDFQRQSGLDVNGVVGQSTWRTLTGGAV</sequence>
<dbReference type="InterPro" id="IPR036365">
    <property type="entry name" value="PGBD-like_sf"/>
</dbReference>
<evidence type="ECO:0000256" key="1">
    <source>
        <dbReference type="SAM" id="MobiDB-lite"/>
    </source>
</evidence>
<proteinExistence type="predicted"/>
<dbReference type="Pfam" id="PF01471">
    <property type="entry name" value="PG_binding_1"/>
    <property type="match status" value="2"/>
</dbReference>
<dbReference type="Proteomes" id="UP000198228">
    <property type="component" value="Chromosome I"/>
</dbReference>
<dbReference type="InterPro" id="IPR002477">
    <property type="entry name" value="Peptidoglycan-bd-like"/>
</dbReference>
<dbReference type="GO" id="GO:0016787">
    <property type="term" value="F:hydrolase activity"/>
    <property type="evidence" value="ECO:0007669"/>
    <property type="project" value="UniProtKB-KW"/>
</dbReference>
<dbReference type="InterPro" id="IPR036366">
    <property type="entry name" value="PGBDSf"/>
</dbReference>
<dbReference type="RefSeq" id="WP_172894293.1">
    <property type="nucleotide sequence ID" value="NZ_LT607410.1"/>
</dbReference>
<organism evidence="3 4">
    <name type="scientific">Micromonospora purpureochromogenes</name>
    <dbReference type="NCBI Taxonomy" id="47872"/>
    <lineage>
        <taxon>Bacteria</taxon>
        <taxon>Bacillati</taxon>
        <taxon>Actinomycetota</taxon>
        <taxon>Actinomycetes</taxon>
        <taxon>Micromonosporales</taxon>
        <taxon>Micromonosporaceae</taxon>
        <taxon>Micromonospora</taxon>
    </lineage>
</organism>